<feature type="signal peptide" evidence="2">
    <location>
        <begin position="1"/>
        <end position="20"/>
    </location>
</feature>
<evidence type="ECO:0000256" key="1">
    <source>
        <dbReference type="SAM" id="MobiDB-lite"/>
    </source>
</evidence>
<name>L7M918_RHIPC</name>
<protein>
    <submittedName>
        <fullName evidence="3">Putative 8.9 kDa family member</fullName>
    </submittedName>
</protein>
<reference evidence="3" key="1">
    <citation type="submission" date="2012-11" db="EMBL/GenBank/DDBJ databases">
        <authorList>
            <person name="Lucero-Rivera Y.E."/>
            <person name="Tovar-Ramirez D."/>
        </authorList>
    </citation>
    <scope>NUCLEOTIDE SEQUENCE</scope>
    <source>
        <tissue evidence="3">Salivary gland</tissue>
    </source>
</reference>
<sequence length="119" mass="12991">MKKIVLFLILQSIFLQMLESLAVRKVNEETPRNNRRVALTVKNSNNGCTYGGQSIPPHTVAFFYSPCAVLFCSGPDGIVRGCPAPENTSSSADNKSWPNCCPGWNPSSTNTRNLATKLT</sequence>
<feature type="compositionally biased region" description="Polar residues" evidence="1">
    <location>
        <begin position="86"/>
        <end position="97"/>
    </location>
</feature>
<proteinExistence type="evidence at transcript level"/>
<accession>L7M918</accession>
<keyword evidence="2" id="KW-0732">Signal</keyword>
<dbReference type="EMBL" id="GACK01004228">
    <property type="protein sequence ID" value="JAA60806.1"/>
    <property type="molecule type" value="mRNA"/>
</dbReference>
<organism evidence="3">
    <name type="scientific">Rhipicephalus pulchellus</name>
    <name type="common">Yellow backed tick</name>
    <name type="synonym">Dermacentor pulchellus</name>
    <dbReference type="NCBI Taxonomy" id="72859"/>
    <lineage>
        <taxon>Eukaryota</taxon>
        <taxon>Metazoa</taxon>
        <taxon>Ecdysozoa</taxon>
        <taxon>Arthropoda</taxon>
        <taxon>Chelicerata</taxon>
        <taxon>Arachnida</taxon>
        <taxon>Acari</taxon>
        <taxon>Parasitiformes</taxon>
        <taxon>Ixodida</taxon>
        <taxon>Ixodoidea</taxon>
        <taxon>Ixodidae</taxon>
        <taxon>Rhipicephalinae</taxon>
        <taxon>Rhipicephalus</taxon>
        <taxon>Rhipicephalus</taxon>
    </lineage>
</organism>
<evidence type="ECO:0000256" key="2">
    <source>
        <dbReference type="SAM" id="SignalP"/>
    </source>
</evidence>
<feature type="chain" id="PRO_5003981750" evidence="2">
    <location>
        <begin position="21"/>
        <end position="119"/>
    </location>
</feature>
<reference evidence="3" key="2">
    <citation type="journal article" date="2015" name="J. Proteomics">
        <title>Sexual differences in the sialomes of the zebra tick, Rhipicephalus pulchellus.</title>
        <authorList>
            <person name="Tan A.W."/>
            <person name="Francischetti I.M."/>
            <person name="Slovak M."/>
            <person name="Kini R.M."/>
            <person name="Ribeiro J.M."/>
        </authorList>
    </citation>
    <scope>NUCLEOTIDE SEQUENCE</scope>
    <source>
        <tissue evidence="3">Salivary gland</tissue>
    </source>
</reference>
<feature type="region of interest" description="Disordered" evidence="1">
    <location>
        <begin position="84"/>
        <end position="105"/>
    </location>
</feature>
<dbReference type="AlphaFoldDB" id="L7M918"/>
<evidence type="ECO:0000313" key="3">
    <source>
        <dbReference type="EMBL" id="JAA60806.1"/>
    </source>
</evidence>